<feature type="non-terminal residue" evidence="6">
    <location>
        <position position="1"/>
    </location>
</feature>
<evidence type="ECO:0000256" key="3">
    <source>
        <dbReference type="ARBA" id="ARBA00022691"/>
    </source>
</evidence>
<dbReference type="GO" id="GO:0003886">
    <property type="term" value="F:DNA (cytosine-5-)-methyltransferase activity"/>
    <property type="evidence" value="ECO:0007669"/>
    <property type="project" value="UniProtKB-EC"/>
</dbReference>
<proteinExistence type="predicted"/>
<dbReference type="GO" id="GO:0009307">
    <property type="term" value="P:DNA restriction-modification system"/>
    <property type="evidence" value="ECO:0007669"/>
    <property type="project" value="UniProtKB-KW"/>
</dbReference>
<evidence type="ECO:0000256" key="1">
    <source>
        <dbReference type="ARBA" id="ARBA00022603"/>
    </source>
</evidence>
<dbReference type="EMBL" id="VWFN01000231">
    <property type="protein sequence ID" value="KAA4632572.1"/>
    <property type="molecule type" value="Genomic_DNA"/>
</dbReference>
<dbReference type="GO" id="GO:0032259">
    <property type="term" value="P:methylation"/>
    <property type="evidence" value="ECO:0007669"/>
    <property type="project" value="UniProtKB-KW"/>
</dbReference>
<evidence type="ECO:0000256" key="5">
    <source>
        <dbReference type="ARBA" id="ARBA00047422"/>
    </source>
</evidence>
<dbReference type="Pfam" id="PF00145">
    <property type="entry name" value="DNA_methylase"/>
    <property type="match status" value="1"/>
</dbReference>
<gene>
    <name evidence="6" type="ORF">F3B51_28915</name>
</gene>
<dbReference type="InterPro" id="IPR029063">
    <property type="entry name" value="SAM-dependent_MTases_sf"/>
</dbReference>
<dbReference type="PROSITE" id="PS00095">
    <property type="entry name" value="C5_MTASE_2"/>
    <property type="match status" value="1"/>
</dbReference>
<protein>
    <submittedName>
        <fullName evidence="6">DNA cytosine methyltransferase</fullName>
    </submittedName>
</protein>
<dbReference type="AlphaFoldDB" id="A0A642C1E8"/>
<comment type="caution">
    <text evidence="6">The sequence shown here is derived from an EMBL/GenBank/DDBJ whole genome shotgun (WGS) entry which is preliminary data.</text>
</comment>
<keyword evidence="3" id="KW-0949">S-adenosyl-L-methionine</keyword>
<keyword evidence="2 6" id="KW-0808">Transferase</keyword>
<dbReference type="Gene3D" id="3.90.120.10">
    <property type="entry name" value="DNA Methylase, subunit A, domain 2"/>
    <property type="match status" value="1"/>
</dbReference>
<dbReference type="InterPro" id="IPR031303">
    <property type="entry name" value="C5_meth_CS"/>
</dbReference>
<name>A0A642C1E8_BACOV</name>
<evidence type="ECO:0000256" key="2">
    <source>
        <dbReference type="ARBA" id="ARBA00022679"/>
    </source>
</evidence>
<evidence type="ECO:0000313" key="6">
    <source>
        <dbReference type="EMBL" id="KAA4632572.1"/>
    </source>
</evidence>
<dbReference type="SUPFAM" id="SSF53335">
    <property type="entry name" value="S-adenosyl-L-methionine-dependent methyltransferases"/>
    <property type="match status" value="1"/>
</dbReference>
<keyword evidence="4" id="KW-0680">Restriction system</keyword>
<reference evidence="6" key="1">
    <citation type="journal article" date="2019" name="Nat. Med.">
        <title>A library of human gut bacterial isolates paired with longitudinal multiomics data enables mechanistic microbiome research.</title>
        <authorList>
            <person name="Poyet M."/>
            <person name="Groussin M."/>
            <person name="Gibbons S.M."/>
            <person name="Avila-Pacheco J."/>
            <person name="Jiang X."/>
            <person name="Kearney S.M."/>
            <person name="Perrotta A.R."/>
            <person name="Berdy B."/>
            <person name="Zhao S."/>
            <person name="Lieberman T.D."/>
            <person name="Swanson P.K."/>
            <person name="Smith M."/>
            <person name="Roesemann S."/>
            <person name="Alexander J.E."/>
            <person name="Rich S.A."/>
            <person name="Livny J."/>
            <person name="Vlamakis H."/>
            <person name="Clish C."/>
            <person name="Bullock K."/>
            <person name="Deik A."/>
            <person name="Scott J."/>
            <person name="Pierce K.A."/>
            <person name="Xavier R.J."/>
            <person name="Alm E.J."/>
        </authorList>
    </citation>
    <scope>NUCLEOTIDE SEQUENCE</scope>
    <source>
        <strain evidence="6">BIOML-A13</strain>
    </source>
</reference>
<organism evidence="6">
    <name type="scientific">Bacteroides ovatus</name>
    <dbReference type="NCBI Taxonomy" id="28116"/>
    <lineage>
        <taxon>Bacteria</taxon>
        <taxon>Pseudomonadati</taxon>
        <taxon>Bacteroidota</taxon>
        <taxon>Bacteroidia</taxon>
        <taxon>Bacteroidales</taxon>
        <taxon>Bacteroidaceae</taxon>
        <taxon>Bacteroides</taxon>
    </lineage>
</organism>
<evidence type="ECO:0000256" key="4">
    <source>
        <dbReference type="ARBA" id="ARBA00022747"/>
    </source>
</evidence>
<accession>A0A642C1E8</accession>
<sequence length="54" mass="6061">PELKRIMGFPENYVLIGTQADQKKFIGNAVEVTMARVLCEAVSKKLRELRKVAA</sequence>
<keyword evidence="1 6" id="KW-0489">Methyltransferase</keyword>
<comment type="catalytic activity">
    <reaction evidence="5">
        <text>a 2'-deoxycytidine in DNA + S-adenosyl-L-methionine = a 5-methyl-2'-deoxycytidine in DNA + S-adenosyl-L-homocysteine + H(+)</text>
        <dbReference type="Rhea" id="RHEA:13681"/>
        <dbReference type="Rhea" id="RHEA-COMP:11369"/>
        <dbReference type="Rhea" id="RHEA-COMP:11370"/>
        <dbReference type="ChEBI" id="CHEBI:15378"/>
        <dbReference type="ChEBI" id="CHEBI:57856"/>
        <dbReference type="ChEBI" id="CHEBI:59789"/>
        <dbReference type="ChEBI" id="CHEBI:85452"/>
        <dbReference type="ChEBI" id="CHEBI:85454"/>
        <dbReference type="EC" id="2.1.1.37"/>
    </reaction>
</comment>
<dbReference type="InterPro" id="IPR001525">
    <property type="entry name" value="C5_MeTfrase"/>
</dbReference>